<dbReference type="AlphaFoldDB" id="A0A4Y2HWK6"/>
<gene>
    <name evidence="1" type="ORF">AVEN_180122_1</name>
</gene>
<proteinExistence type="predicted"/>
<feature type="non-terminal residue" evidence="1">
    <location>
        <position position="1"/>
    </location>
</feature>
<organism evidence="1 2">
    <name type="scientific">Araneus ventricosus</name>
    <name type="common">Orbweaver spider</name>
    <name type="synonym">Epeira ventricosa</name>
    <dbReference type="NCBI Taxonomy" id="182803"/>
    <lineage>
        <taxon>Eukaryota</taxon>
        <taxon>Metazoa</taxon>
        <taxon>Ecdysozoa</taxon>
        <taxon>Arthropoda</taxon>
        <taxon>Chelicerata</taxon>
        <taxon>Arachnida</taxon>
        <taxon>Araneae</taxon>
        <taxon>Araneomorphae</taxon>
        <taxon>Entelegynae</taxon>
        <taxon>Araneoidea</taxon>
        <taxon>Araneidae</taxon>
        <taxon>Araneus</taxon>
    </lineage>
</organism>
<evidence type="ECO:0000313" key="2">
    <source>
        <dbReference type="Proteomes" id="UP000499080"/>
    </source>
</evidence>
<name>A0A4Y2HWK6_ARAVE</name>
<keyword evidence="2" id="KW-1185">Reference proteome</keyword>
<reference evidence="1 2" key="1">
    <citation type="journal article" date="2019" name="Sci. Rep.">
        <title>Orb-weaving spider Araneus ventricosus genome elucidates the spidroin gene catalogue.</title>
        <authorList>
            <person name="Kono N."/>
            <person name="Nakamura H."/>
            <person name="Ohtoshi R."/>
            <person name="Moran D.A.P."/>
            <person name="Shinohara A."/>
            <person name="Yoshida Y."/>
            <person name="Fujiwara M."/>
            <person name="Mori M."/>
            <person name="Tomita M."/>
            <person name="Arakawa K."/>
        </authorList>
    </citation>
    <scope>NUCLEOTIDE SEQUENCE [LARGE SCALE GENOMIC DNA]</scope>
</reference>
<accession>A0A4Y2HWK6</accession>
<dbReference type="Proteomes" id="UP000499080">
    <property type="component" value="Unassembled WGS sequence"/>
</dbReference>
<evidence type="ECO:0000313" key="1">
    <source>
        <dbReference type="EMBL" id="GBM69907.1"/>
    </source>
</evidence>
<protein>
    <submittedName>
        <fullName evidence="1">Uncharacterized protein</fullName>
    </submittedName>
</protein>
<dbReference type="EMBL" id="BGPR01104496">
    <property type="protein sequence ID" value="GBM69907.1"/>
    <property type="molecule type" value="Genomic_DNA"/>
</dbReference>
<comment type="caution">
    <text evidence="1">The sequence shown here is derived from an EMBL/GenBank/DDBJ whole genome shotgun (WGS) entry which is preliminary data.</text>
</comment>
<sequence>STVYVGLAFSAGVVRNFREVVAAQVSSSLFDRGSKLRGPTQNSTRAASKLDINVPKPKPEWLINVFGDSDAQKVKNRLTELQEDEKPSHLLRRMKELSNGPLNGDFFQNLWLRRMPPHIHLPRV</sequence>